<keyword evidence="1" id="KW-0732">Signal</keyword>
<organism evidence="2 3">
    <name type="scientific">Microterricola gilva</name>
    <dbReference type="NCBI Taxonomy" id="393267"/>
    <lineage>
        <taxon>Bacteria</taxon>
        <taxon>Bacillati</taxon>
        <taxon>Actinomycetota</taxon>
        <taxon>Actinomycetes</taxon>
        <taxon>Micrococcales</taxon>
        <taxon>Microbacteriaceae</taxon>
        <taxon>Microterricola</taxon>
    </lineage>
</organism>
<protein>
    <recommendedName>
        <fullName evidence="4">YpeB-like protein with protease inhibitory function</fullName>
    </recommendedName>
</protein>
<dbReference type="OrthoDB" id="5125235at2"/>
<keyword evidence="3" id="KW-1185">Reference proteome</keyword>
<feature type="chain" id="PRO_5038991235" description="YpeB-like protein with protease inhibitory function" evidence="1">
    <location>
        <begin position="25"/>
        <end position="111"/>
    </location>
</feature>
<evidence type="ECO:0000313" key="3">
    <source>
        <dbReference type="Proteomes" id="UP000291483"/>
    </source>
</evidence>
<evidence type="ECO:0008006" key="4">
    <source>
        <dbReference type="Google" id="ProtNLM"/>
    </source>
</evidence>
<sequence>MRKRMIGITAAVAGAVLITGGTVAALATTGGETDSPSDSSTAITGPALERATAAAVAAAGAGTVTESEAGGDEAAYEIELKLDSGGSVDVRLDNSFTVVGVAPNVEHGADG</sequence>
<dbReference type="EMBL" id="SHLC01000001">
    <property type="protein sequence ID" value="RZU64546.1"/>
    <property type="molecule type" value="Genomic_DNA"/>
</dbReference>
<feature type="signal peptide" evidence="1">
    <location>
        <begin position="1"/>
        <end position="24"/>
    </location>
</feature>
<proteinExistence type="predicted"/>
<comment type="caution">
    <text evidence="2">The sequence shown here is derived from an EMBL/GenBank/DDBJ whole genome shotgun (WGS) entry which is preliminary data.</text>
</comment>
<dbReference type="Proteomes" id="UP000291483">
    <property type="component" value="Unassembled WGS sequence"/>
</dbReference>
<name>A0A4V6MGI1_9MICO</name>
<reference evidence="2 3" key="1">
    <citation type="submission" date="2019-02" db="EMBL/GenBank/DDBJ databases">
        <title>Sequencing the genomes of 1000 actinobacteria strains.</title>
        <authorList>
            <person name="Klenk H.-P."/>
        </authorList>
    </citation>
    <scope>NUCLEOTIDE SEQUENCE [LARGE SCALE GENOMIC DNA]</scope>
    <source>
        <strain evidence="2 3">DSM 18319</strain>
    </source>
</reference>
<evidence type="ECO:0000313" key="2">
    <source>
        <dbReference type="EMBL" id="RZU64546.1"/>
    </source>
</evidence>
<dbReference type="AlphaFoldDB" id="A0A4V6MGI1"/>
<evidence type="ECO:0000256" key="1">
    <source>
        <dbReference type="SAM" id="SignalP"/>
    </source>
</evidence>
<dbReference type="Gene3D" id="3.30.505.20">
    <property type="match status" value="1"/>
</dbReference>
<accession>A0A4V6MGI1</accession>
<gene>
    <name evidence="2" type="ORF">EV379_0846</name>
</gene>
<dbReference type="RefSeq" id="WP_130505028.1">
    <property type="nucleotide sequence ID" value="NZ_SHLC01000001.1"/>
</dbReference>